<reference evidence="3 4" key="1">
    <citation type="submission" date="2020-08" db="EMBL/GenBank/DDBJ databases">
        <title>Sequencing the genomes of 1000 actinobacteria strains.</title>
        <authorList>
            <person name="Klenk H.-P."/>
        </authorList>
    </citation>
    <scope>NUCLEOTIDE SEQUENCE [LARGE SCALE GENOMIC DNA]</scope>
    <source>
        <strain evidence="3 4">DSM 46887</strain>
    </source>
</reference>
<dbReference type="Gene3D" id="3.30.370.10">
    <property type="entry name" value="Barstar-like"/>
    <property type="match status" value="1"/>
</dbReference>
<feature type="domain" description="Barstar (barnase inhibitor)" evidence="2">
    <location>
        <begin position="21"/>
        <end position="85"/>
    </location>
</feature>
<sequence length="115" mass="12640">MRLYNGEHYGQTPDDPPGETYELHGNHIVDEASFYCAIGEAVNGPGGYFGASLDALSDCLCGGFGATVPFTLIWHDSDVAREHLTRLMGWEDEQPTYFKSIVDVLQSKGVNTVLR</sequence>
<dbReference type="AlphaFoldDB" id="A0A7W9IHE2"/>
<dbReference type="InterPro" id="IPR035905">
    <property type="entry name" value="Barstar-like_sf"/>
</dbReference>
<evidence type="ECO:0000313" key="4">
    <source>
        <dbReference type="Proteomes" id="UP000540685"/>
    </source>
</evidence>
<name>A0A7W9IHE2_9ACTN</name>
<dbReference type="SUPFAM" id="SSF52038">
    <property type="entry name" value="Barstar-related"/>
    <property type="match status" value="1"/>
</dbReference>
<dbReference type="EMBL" id="JACHMP010000001">
    <property type="protein sequence ID" value="MBB5820743.1"/>
    <property type="molecule type" value="Genomic_DNA"/>
</dbReference>
<comment type="similarity">
    <text evidence="1">Belongs to the barstar family.</text>
</comment>
<organism evidence="3 4">
    <name type="scientific">Streptosporangium becharense</name>
    <dbReference type="NCBI Taxonomy" id="1816182"/>
    <lineage>
        <taxon>Bacteria</taxon>
        <taxon>Bacillati</taxon>
        <taxon>Actinomycetota</taxon>
        <taxon>Actinomycetes</taxon>
        <taxon>Streptosporangiales</taxon>
        <taxon>Streptosporangiaceae</taxon>
        <taxon>Streptosporangium</taxon>
    </lineage>
</organism>
<comment type="caution">
    <text evidence="3">The sequence shown here is derived from an EMBL/GenBank/DDBJ whole genome shotgun (WGS) entry which is preliminary data.</text>
</comment>
<dbReference type="RefSeq" id="WP_311734053.1">
    <property type="nucleotide sequence ID" value="NZ_JACHMP010000001.1"/>
</dbReference>
<gene>
    <name evidence="3" type="ORF">F4562_003805</name>
</gene>
<protein>
    <submittedName>
        <fullName evidence="3">RNAse (Barnase) inhibitor barstar</fullName>
    </submittedName>
</protein>
<keyword evidence="4" id="KW-1185">Reference proteome</keyword>
<dbReference type="Proteomes" id="UP000540685">
    <property type="component" value="Unassembled WGS sequence"/>
</dbReference>
<evidence type="ECO:0000313" key="3">
    <source>
        <dbReference type="EMBL" id="MBB5820743.1"/>
    </source>
</evidence>
<dbReference type="InterPro" id="IPR000468">
    <property type="entry name" value="Barstar"/>
</dbReference>
<evidence type="ECO:0000256" key="1">
    <source>
        <dbReference type="ARBA" id="ARBA00006845"/>
    </source>
</evidence>
<accession>A0A7W9IHE2</accession>
<proteinExistence type="inferred from homology"/>
<evidence type="ECO:0000259" key="2">
    <source>
        <dbReference type="Pfam" id="PF01337"/>
    </source>
</evidence>
<dbReference type="Pfam" id="PF01337">
    <property type="entry name" value="Barstar"/>
    <property type="match status" value="1"/>
</dbReference>